<evidence type="ECO:0000256" key="1">
    <source>
        <dbReference type="ARBA" id="ARBA00022676"/>
    </source>
</evidence>
<sequence length="385" mass="43134">MTTLPGAREPACDIFCAVVDNFGDIGVCWRLVRQLRAEHGWRVRLFVDDLTVFQALCPDVDATLARQEAAGVVIEHWHAPDHAGETLEIADVVIEAFACEIPHTYITAMVRREPKPAWINLEYLSSEDWVANFHMRPSPHPRYPLAKSFFFPGFGARTGGVIKERDLDARRLQFDAAQWWRERVGIEKPDRAKTVVSLFAYENPAVDALFAQWRDGASPVVLLVPEGRISGAVARFFGMQKFAAGSKAQAGALEAHALGFVEQPRFDELLWAADINFVRGEDSFVRAQWAIKPFVWHIYPQADDAHLPKLDAALDHYTRALTPPARDAMHRFWHAWNGAGMPDWAEFWSHRPELEARAAQWAGELAAIGDLAGNLAAHAEARASL</sequence>
<comment type="caution">
    <text evidence="8">The sequence shown here is derived from an EMBL/GenBank/DDBJ whole genome shotgun (WGS) entry which is preliminary data.</text>
</comment>
<dbReference type="PIRSF" id="PIRSF015557">
    <property type="entry name" value="UCP015557"/>
    <property type="match status" value="1"/>
</dbReference>
<accession>A0ABR5HKD1</accession>
<evidence type="ECO:0000256" key="4">
    <source>
        <dbReference type="ARBA" id="ARBA00024346"/>
    </source>
</evidence>
<dbReference type="Pfam" id="PF10093">
    <property type="entry name" value="EarP"/>
    <property type="match status" value="1"/>
</dbReference>
<dbReference type="InterPro" id="IPR016633">
    <property type="entry name" value="EarP"/>
</dbReference>
<dbReference type="NCBIfam" id="TIGR03837">
    <property type="entry name" value="efp_Arg_rhamno"/>
    <property type="match status" value="1"/>
</dbReference>
<keyword evidence="1" id="KW-0328">Glycosyltransferase</keyword>
<evidence type="ECO:0000256" key="6">
    <source>
        <dbReference type="ARBA" id="ARBA00030025"/>
    </source>
</evidence>
<dbReference type="EMBL" id="LELG01000263">
    <property type="protein sequence ID" value="KMQ79338.1"/>
    <property type="molecule type" value="Genomic_DNA"/>
</dbReference>
<keyword evidence="9" id="KW-1185">Reference proteome</keyword>
<gene>
    <name evidence="8" type="ORF">BPMI_00582</name>
</gene>
<evidence type="ECO:0000256" key="5">
    <source>
        <dbReference type="ARBA" id="ARBA00024416"/>
    </source>
</evidence>
<reference evidence="8 9" key="1">
    <citation type="submission" date="2015-06" db="EMBL/GenBank/DDBJ databases">
        <title>Comparative genomics of Burkholderia leaf nodule symbionts.</title>
        <authorList>
            <person name="Carlier A."/>
            <person name="Eberl L."/>
            <person name="Pinto-Carbo M."/>
        </authorList>
    </citation>
    <scope>NUCLEOTIDE SEQUENCE [LARGE SCALE GENOMIC DNA]</scope>
    <source>
        <strain evidence="8 9">UZHbot3</strain>
    </source>
</reference>
<comment type="catalytic activity">
    <reaction evidence="7">
        <text>dTDP-beta-L-rhamnose + L-arginyl-[protein] = N(omega)-(alpha-L-rhamnosyl)-L-arginyl-[protein] + dTDP + H(+)</text>
        <dbReference type="Rhea" id="RHEA:66692"/>
        <dbReference type="Rhea" id="RHEA-COMP:10532"/>
        <dbReference type="Rhea" id="RHEA-COMP:17096"/>
        <dbReference type="ChEBI" id="CHEBI:15378"/>
        <dbReference type="ChEBI" id="CHEBI:29965"/>
        <dbReference type="ChEBI" id="CHEBI:57510"/>
        <dbReference type="ChEBI" id="CHEBI:58369"/>
        <dbReference type="ChEBI" id="CHEBI:167445"/>
    </reaction>
    <physiologicalReaction direction="left-to-right" evidence="7">
        <dbReference type="Rhea" id="RHEA:66693"/>
    </physiologicalReaction>
</comment>
<comment type="similarity">
    <text evidence="4">Belongs to the glycosyltransferase 104 family.</text>
</comment>
<proteinExistence type="inferred from homology"/>
<protein>
    <recommendedName>
        <fullName evidence="5">Protein-arginine rhamnosyltransferase</fullName>
    </recommendedName>
    <alternativeName>
        <fullName evidence="6">EF-P arginine rhamnosyltransferase</fullName>
    </alternativeName>
</protein>
<keyword evidence="2" id="KW-0808">Transferase</keyword>
<comment type="function">
    <text evidence="3">Protein-arginine rhamnosyltransferase that catalyzes the transfer of a single rhamnose to elongation factor P (EF-P) on 'Lys-32', a modification required for EF-P-dependent rescue of polyproline stalled ribosomes.</text>
</comment>
<evidence type="ECO:0000256" key="3">
    <source>
        <dbReference type="ARBA" id="ARBA00024303"/>
    </source>
</evidence>
<evidence type="ECO:0000313" key="9">
    <source>
        <dbReference type="Proteomes" id="UP000242951"/>
    </source>
</evidence>
<evidence type="ECO:0000313" key="8">
    <source>
        <dbReference type="EMBL" id="KMQ79338.1"/>
    </source>
</evidence>
<organism evidence="8 9">
    <name type="scientific">Candidatus Burkholderia pumila</name>
    <dbReference type="NCBI Taxonomy" id="1090375"/>
    <lineage>
        <taxon>Bacteria</taxon>
        <taxon>Pseudomonadati</taxon>
        <taxon>Pseudomonadota</taxon>
        <taxon>Betaproteobacteria</taxon>
        <taxon>Burkholderiales</taxon>
        <taxon>Burkholderiaceae</taxon>
        <taxon>Burkholderia</taxon>
    </lineage>
</organism>
<evidence type="ECO:0000256" key="7">
    <source>
        <dbReference type="ARBA" id="ARBA00048472"/>
    </source>
</evidence>
<dbReference type="Proteomes" id="UP000242951">
    <property type="component" value="Unassembled WGS sequence"/>
</dbReference>
<evidence type="ECO:0000256" key="2">
    <source>
        <dbReference type="ARBA" id="ARBA00022679"/>
    </source>
</evidence>
<name>A0ABR5HKD1_9BURK</name>